<gene>
    <name evidence="5" type="ORF">H1W00_00840</name>
</gene>
<feature type="domain" description="N-acetyltransferase" evidence="4">
    <location>
        <begin position="18"/>
        <end position="175"/>
    </location>
</feature>
<dbReference type="PANTHER" id="PTHR43792">
    <property type="entry name" value="GNAT FAMILY, PUTATIVE (AFU_ORTHOLOGUE AFUA_3G00765)-RELATED-RELATED"/>
    <property type="match status" value="1"/>
</dbReference>
<evidence type="ECO:0000313" key="6">
    <source>
        <dbReference type="Proteomes" id="UP000550354"/>
    </source>
</evidence>
<accession>A0A838XDM8</accession>
<evidence type="ECO:0000256" key="2">
    <source>
        <dbReference type="ARBA" id="ARBA00023315"/>
    </source>
</evidence>
<dbReference type="InterPro" id="IPR000182">
    <property type="entry name" value="GNAT_dom"/>
</dbReference>
<dbReference type="GO" id="GO:0016747">
    <property type="term" value="F:acyltransferase activity, transferring groups other than amino-acyl groups"/>
    <property type="evidence" value="ECO:0007669"/>
    <property type="project" value="InterPro"/>
</dbReference>
<dbReference type="CDD" id="cd04301">
    <property type="entry name" value="NAT_SF"/>
    <property type="match status" value="1"/>
</dbReference>
<feature type="domain" description="N-acetyltransferase" evidence="4">
    <location>
        <begin position="198"/>
        <end position="367"/>
    </location>
</feature>
<sequence length="367" mass="40887">MSGPLWPLNVPVLTDGLVTLRAHTPSDIDRALQMAQDHGMVRWTAVPTPHSRAMSEQFALQIVPKNWNEGTAMCWAIEFEGRYAGNVDIRGKEALADVGFALHPDCRGQGVMTAAVRLAVDHAFVEAGKEAIQWTAHVGNVGSLRVAHSVGFRLHGTEPDRLFERGRILDAWTGSIRFGDAPAARTAWLESTLATERLRLRPLVESDVPRIIEACGDPSTRLYLSHMPEPYTVDDARRFLYAAWWNAAIDKRQTWAITEPGVDRLLGTISVMDLDGPAERNGELGYWMHPDARERGFMTEAARTVVEHAFDPEELDLERLSIVAAEGNTPSLRIAESLGFSRYGTEHRTAHLSDGTVTDHHLYERLR</sequence>
<keyword evidence="1 5" id="KW-0808">Transferase</keyword>
<dbReference type="Proteomes" id="UP000550354">
    <property type="component" value="Unassembled WGS sequence"/>
</dbReference>
<dbReference type="InterPro" id="IPR051531">
    <property type="entry name" value="N-acetyltransferase"/>
</dbReference>
<dbReference type="AlphaFoldDB" id="A0A838XDM8"/>
<proteinExistence type="inferred from homology"/>
<dbReference type="RefSeq" id="WP_181752785.1">
    <property type="nucleotide sequence ID" value="NZ_JACEOG010000001.1"/>
</dbReference>
<evidence type="ECO:0000313" key="5">
    <source>
        <dbReference type="EMBL" id="MBA4607021.1"/>
    </source>
</evidence>
<dbReference type="SUPFAM" id="SSF55729">
    <property type="entry name" value="Acyl-CoA N-acyltransferases (Nat)"/>
    <property type="match status" value="2"/>
</dbReference>
<organism evidence="5 6">
    <name type="scientific">Aeromicrobium phoceense</name>
    <dbReference type="NCBI Taxonomy" id="2754045"/>
    <lineage>
        <taxon>Bacteria</taxon>
        <taxon>Bacillati</taxon>
        <taxon>Actinomycetota</taxon>
        <taxon>Actinomycetes</taxon>
        <taxon>Propionibacteriales</taxon>
        <taxon>Nocardioidaceae</taxon>
        <taxon>Aeromicrobium</taxon>
    </lineage>
</organism>
<evidence type="ECO:0000256" key="1">
    <source>
        <dbReference type="ARBA" id="ARBA00022679"/>
    </source>
</evidence>
<keyword evidence="6" id="KW-1185">Reference proteome</keyword>
<comment type="similarity">
    <text evidence="3">Belongs to the acetyltransferase family. RimJ subfamily.</text>
</comment>
<dbReference type="Pfam" id="PF13302">
    <property type="entry name" value="Acetyltransf_3"/>
    <property type="match status" value="2"/>
</dbReference>
<protein>
    <submittedName>
        <fullName evidence="5">GNAT family N-acetyltransferase</fullName>
    </submittedName>
</protein>
<name>A0A838XDM8_9ACTN</name>
<dbReference type="PANTHER" id="PTHR43792:SF8">
    <property type="entry name" value="[RIBOSOMAL PROTEIN US5]-ALANINE N-ACETYLTRANSFERASE"/>
    <property type="match status" value="1"/>
</dbReference>
<dbReference type="PROSITE" id="PS51186">
    <property type="entry name" value="GNAT"/>
    <property type="match status" value="2"/>
</dbReference>
<evidence type="ECO:0000256" key="3">
    <source>
        <dbReference type="ARBA" id="ARBA00038502"/>
    </source>
</evidence>
<evidence type="ECO:0000259" key="4">
    <source>
        <dbReference type="PROSITE" id="PS51186"/>
    </source>
</evidence>
<dbReference type="InterPro" id="IPR016181">
    <property type="entry name" value="Acyl_CoA_acyltransferase"/>
</dbReference>
<keyword evidence="2" id="KW-0012">Acyltransferase</keyword>
<dbReference type="Gene3D" id="3.40.630.30">
    <property type="match status" value="2"/>
</dbReference>
<comment type="caution">
    <text evidence="5">The sequence shown here is derived from an EMBL/GenBank/DDBJ whole genome shotgun (WGS) entry which is preliminary data.</text>
</comment>
<reference evidence="5 6" key="1">
    <citation type="submission" date="2020-07" db="EMBL/GenBank/DDBJ databases">
        <title>Draft genome and description of Aeromicrobium phoceense strain Marseille-Q0843 isolated from healthy skin swab.</title>
        <authorList>
            <person name="Boxberger M."/>
            <person name="La Scola B."/>
        </authorList>
    </citation>
    <scope>NUCLEOTIDE SEQUENCE [LARGE SCALE GENOMIC DNA]</scope>
    <source>
        <strain evidence="5 6">Marseille-Q0843</strain>
    </source>
</reference>
<dbReference type="EMBL" id="JACEOG010000001">
    <property type="protein sequence ID" value="MBA4607021.1"/>
    <property type="molecule type" value="Genomic_DNA"/>
</dbReference>